<dbReference type="GO" id="GO:0005524">
    <property type="term" value="F:ATP binding"/>
    <property type="evidence" value="ECO:0007669"/>
    <property type="project" value="UniProtKB-KW"/>
</dbReference>
<proteinExistence type="predicted"/>
<protein>
    <submittedName>
        <fullName evidence="4">Glutamylcysteine synthetase</fullName>
    </submittedName>
</protein>
<dbReference type="SUPFAM" id="SSF55931">
    <property type="entry name" value="Glutamine synthetase/guanido kinase"/>
    <property type="match status" value="1"/>
</dbReference>
<dbReference type="PANTHER" id="PTHR34378:SF1">
    <property type="entry name" value="GLUTAMATE--CYSTEINE LIGASE, CHLOROPLASTIC"/>
    <property type="match status" value="1"/>
</dbReference>
<keyword evidence="1" id="KW-0436">Ligase</keyword>
<evidence type="ECO:0000313" key="4">
    <source>
        <dbReference type="EMBL" id="MBE6501407.1"/>
    </source>
</evidence>
<evidence type="ECO:0000256" key="2">
    <source>
        <dbReference type="ARBA" id="ARBA00022741"/>
    </source>
</evidence>
<dbReference type="GO" id="GO:0004357">
    <property type="term" value="F:glutamate-cysteine ligase activity"/>
    <property type="evidence" value="ECO:0007669"/>
    <property type="project" value="InterPro"/>
</dbReference>
<keyword evidence="3" id="KW-0067">ATP-binding</keyword>
<gene>
    <name evidence="4" type="ORF">E7Z79_03090</name>
</gene>
<dbReference type="InterPro" id="IPR014746">
    <property type="entry name" value="Gln_synth/guanido_kin_cat_dom"/>
</dbReference>
<dbReference type="Proteomes" id="UP000783037">
    <property type="component" value="Unassembled WGS sequence"/>
</dbReference>
<accession>A0A8T3VBT0</accession>
<dbReference type="PANTHER" id="PTHR34378">
    <property type="entry name" value="GLUTAMATE--CYSTEINE LIGASE, CHLOROPLASTIC"/>
    <property type="match status" value="1"/>
</dbReference>
<dbReference type="AlphaFoldDB" id="A0A8T3VBT0"/>
<keyword evidence="2" id="KW-0547">Nucleotide-binding</keyword>
<dbReference type="GO" id="GO:0006750">
    <property type="term" value="P:glutathione biosynthetic process"/>
    <property type="evidence" value="ECO:0007669"/>
    <property type="project" value="InterPro"/>
</dbReference>
<organism evidence="4 5">
    <name type="scientific">Methanobrevibacter thaueri</name>
    <dbReference type="NCBI Taxonomy" id="190975"/>
    <lineage>
        <taxon>Archaea</taxon>
        <taxon>Methanobacteriati</taxon>
        <taxon>Methanobacteriota</taxon>
        <taxon>Methanomada group</taxon>
        <taxon>Methanobacteria</taxon>
        <taxon>Methanobacteriales</taxon>
        <taxon>Methanobacteriaceae</taxon>
        <taxon>Methanobrevibacter</taxon>
    </lineage>
</organism>
<evidence type="ECO:0000256" key="1">
    <source>
        <dbReference type="ARBA" id="ARBA00022598"/>
    </source>
</evidence>
<comment type="caution">
    <text evidence="4">The sequence shown here is derived from an EMBL/GenBank/DDBJ whole genome shotgun (WGS) entry which is preliminary data.</text>
</comment>
<evidence type="ECO:0000256" key="3">
    <source>
        <dbReference type="ARBA" id="ARBA00022840"/>
    </source>
</evidence>
<reference evidence="4" key="1">
    <citation type="submission" date="2019-04" db="EMBL/GenBank/DDBJ databases">
        <title>Evolution of Biomass-Degrading Anaerobic Consortia Revealed by Metagenomics.</title>
        <authorList>
            <person name="Peng X."/>
        </authorList>
    </citation>
    <scope>NUCLEOTIDE SEQUENCE</scope>
    <source>
        <strain evidence="4">SIG18</strain>
    </source>
</reference>
<dbReference type="InterPro" id="IPR035434">
    <property type="entry name" value="GCL_bact_plant"/>
</dbReference>
<dbReference type="Gene3D" id="3.30.590.20">
    <property type="match status" value="1"/>
</dbReference>
<name>A0A8T3VBT0_9EURY</name>
<dbReference type="RefSeq" id="WP_303738521.1">
    <property type="nucleotide sequence ID" value="NZ_SUTK01000009.1"/>
</dbReference>
<evidence type="ECO:0000313" key="5">
    <source>
        <dbReference type="Proteomes" id="UP000783037"/>
    </source>
</evidence>
<dbReference type="EMBL" id="SUTK01000009">
    <property type="protein sequence ID" value="MBE6501407.1"/>
    <property type="molecule type" value="Genomic_DNA"/>
</dbReference>
<sequence>MIDNNLQSMIEERIYQQFIKPTKQKKNFVGIEIEVPIINLNRKAVDFGIVHKVTSKVLNHFDDFEKEGIDYNGDIFSIKNPKNSDIICYDCSYNNIEFAMGREKDLFTINDRFIEYYSFVKEEFEKYNHTLTGMGINPYRKYNQEEPIPSERYLMLYHHLKSFKNYKNVPMHFHDYPAYGMFSSASQVQLDVYKDDLVKTINVFSKIEPIKAILFSNSVFLDENKHVTCFRDALWEYSTHGINPHNIGMYEVEFNNLDDLGAYLESLNIYCVMRDGAYINFPTMSLQEYFKQDYVRGEIYSNGEYKYIDVKPLIDDINYLRPFKFINLTFRGTVEFRSVCTQPIYDTMTVAAFHLGLKNKLDEMAEIIANDNVIYHKGYTARELRKLLIQDEIPSFIDKDDLCRLTKDIVDLANEGLCERGIGEETFLKPLYGRIKDHTNPGKNIIESMHNGVELEKIIKDYGKIKE</sequence>